<sequence>MRSSLVLLALVSALAFAQPEYSAPGRFSAGFRVEDIPGTTEIMHDSRIYYPESAGVIPRSAAPAPVIVFGHGWQMGIDRYYSYAEHFATWGYIAVLPTISNPIIRPEHDKRARLMTDAARFVAAFDTVTGDPFEGRVDRANWGFCGHSMGGGLSMLAADIFDLGDTLRAAGALGSPQTDPATNSADLDLPKFIIGGGVDNIAPGPTVRAAYWQDAPAPGTFAVIEGANHGYFMDYSYWWENGGTATITREEQLRNSRRYLTALFERYLHGDESAWNFAWLYGDSLRMSPALETVEVRLPTVGVRGGRGHRPGRLSVRPNPFVGQTLLSGYESSDVLVYDAVGNLVGVMSGPAIGGDLGPGVYFLRSAAGTGRAVRIVKAQ</sequence>
<comment type="caution">
    <text evidence="3">The sequence shown here is derived from an EMBL/GenBank/DDBJ whole genome shotgun (WGS) entry which is preliminary data.</text>
</comment>
<evidence type="ECO:0000256" key="1">
    <source>
        <dbReference type="SAM" id="SignalP"/>
    </source>
</evidence>
<accession>A0A7V0T6Z3</accession>
<dbReference type="PANTHER" id="PTHR33428:SF14">
    <property type="entry name" value="CARBOXYLESTERASE TYPE B DOMAIN-CONTAINING PROTEIN"/>
    <property type="match status" value="1"/>
</dbReference>
<reference evidence="3" key="1">
    <citation type="journal article" date="2020" name="mSystems">
        <title>Genome- and Community-Level Interaction Insights into Carbon Utilization and Element Cycling Functions of Hydrothermarchaeota in Hydrothermal Sediment.</title>
        <authorList>
            <person name="Zhou Z."/>
            <person name="Liu Y."/>
            <person name="Xu W."/>
            <person name="Pan J."/>
            <person name="Luo Z.H."/>
            <person name="Li M."/>
        </authorList>
    </citation>
    <scope>NUCLEOTIDE SEQUENCE [LARGE SCALE GENOMIC DNA]</scope>
    <source>
        <strain evidence="3">SpSt-1182</strain>
    </source>
</reference>
<dbReference type="Pfam" id="PF12740">
    <property type="entry name" value="PETase"/>
    <property type="match status" value="1"/>
</dbReference>
<evidence type="ECO:0000259" key="2">
    <source>
        <dbReference type="Pfam" id="PF12740"/>
    </source>
</evidence>
<organism evidence="3">
    <name type="scientific">candidate division WOR-3 bacterium</name>
    <dbReference type="NCBI Taxonomy" id="2052148"/>
    <lineage>
        <taxon>Bacteria</taxon>
        <taxon>Bacteria division WOR-3</taxon>
    </lineage>
</organism>
<dbReference type="PANTHER" id="PTHR33428">
    <property type="entry name" value="CHLOROPHYLLASE-2, CHLOROPLASTIC"/>
    <property type="match status" value="1"/>
</dbReference>
<dbReference type="InterPro" id="IPR041127">
    <property type="entry name" value="PET_hydrolase/cutinase-like"/>
</dbReference>
<keyword evidence="1" id="KW-0732">Signal</keyword>
<protein>
    <recommendedName>
        <fullName evidence="2">PET hydrolase/cutinase-like domain-containing protein</fullName>
    </recommendedName>
</protein>
<evidence type="ECO:0000313" key="3">
    <source>
        <dbReference type="EMBL" id="HDQ99970.1"/>
    </source>
</evidence>
<feature type="domain" description="PET hydrolase/cutinase-like" evidence="2">
    <location>
        <begin position="47"/>
        <end position="229"/>
    </location>
</feature>
<dbReference type="Gene3D" id="3.40.50.1820">
    <property type="entry name" value="alpha/beta hydrolase"/>
    <property type="match status" value="1"/>
</dbReference>
<dbReference type="AlphaFoldDB" id="A0A7V0T6Z3"/>
<dbReference type="SUPFAM" id="SSF53474">
    <property type="entry name" value="alpha/beta-Hydrolases"/>
    <property type="match status" value="1"/>
</dbReference>
<feature type="signal peptide" evidence="1">
    <location>
        <begin position="1"/>
        <end position="17"/>
    </location>
</feature>
<dbReference type="EMBL" id="DSBX01000255">
    <property type="protein sequence ID" value="HDQ99970.1"/>
    <property type="molecule type" value="Genomic_DNA"/>
</dbReference>
<feature type="chain" id="PRO_5031556521" description="PET hydrolase/cutinase-like domain-containing protein" evidence="1">
    <location>
        <begin position="18"/>
        <end position="380"/>
    </location>
</feature>
<dbReference type="Proteomes" id="UP000885672">
    <property type="component" value="Unassembled WGS sequence"/>
</dbReference>
<proteinExistence type="predicted"/>
<name>A0A7V0T6Z3_UNCW3</name>
<dbReference type="InterPro" id="IPR029058">
    <property type="entry name" value="AB_hydrolase_fold"/>
</dbReference>
<gene>
    <name evidence="3" type="ORF">ENN51_06780</name>
</gene>